<sequence>MKDVVLIIDCGTQSIRAMLINKDGEILNKKKKEYFYITKDKGSIIEFDANDFFEDIINLLKELRDDDVNLYDKIKGVTVTTQRDTFVLVDRNGEPVRNAISWLDRRKAKEYEKLNPLYNLLFNIVGMKKMVKNFMEDARYNWVKENEPKIWHKTYKYLLLPQYINYKLIGKYIESDAGTVGHIPFDYKKRIYDKKFGVKRQIFNIEQSKLARTAPTTTIMGYITEEICERTHLKKGTPLIASGSDKACETAGVGCIKEGIGSISLGSQVTMQVTTDRYYELTRFVPPFDSVIPNMYNPEIILYRGFWLVTWFIKEFGYKEELFATEQEKDIFSIMDEKLNEVPIGCDGLVLQPYWGQDILRPGAKGSILGFNDKHTRFHIYRAIIEGIGYSLKEGIDRIEHVSKVKIEKIALSGGGSKSEIICQILSDILNKEVYLIQTYEATGIGAAMACFIGLNIYKDFNEASENMVRVKKTFQPKPANVKKYDDIYHNVYTKIYKNVKKIYKKLNKINI</sequence>
<accession>A0A3E3E213</accession>
<dbReference type="GO" id="GO:0005975">
    <property type="term" value="P:carbohydrate metabolic process"/>
    <property type="evidence" value="ECO:0007669"/>
    <property type="project" value="InterPro"/>
</dbReference>
<evidence type="ECO:0000259" key="5">
    <source>
        <dbReference type="Pfam" id="PF02782"/>
    </source>
</evidence>
<evidence type="ECO:0000256" key="3">
    <source>
        <dbReference type="ARBA" id="ARBA00022777"/>
    </source>
</evidence>
<evidence type="ECO:0000259" key="4">
    <source>
        <dbReference type="Pfam" id="PF00370"/>
    </source>
</evidence>
<feature type="domain" description="Carbohydrate kinase FGGY N-terminal" evidence="4">
    <location>
        <begin position="5"/>
        <end position="248"/>
    </location>
</feature>
<dbReference type="InterPro" id="IPR018484">
    <property type="entry name" value="FGGY_N"/>
</dbReference>
<evidence type="ECO:0000256" key="2">
    <source>
        <dbReference type="ARBA" id="ARBA00022679"/>
    </source>
</evidence>
<dbReference type="AlphaFoldDB" id="A0A3E3E213"/>
<keyword evidence="3" id="KW-0418">Kinase</keyword>
<dbReference type="Proteomes" id="UP000261212">
    <property type="component" value="Unassembled WGS sequence"/>
</dbReference>
<dbReference type="Pfam" id="PF02782">
    <property type="entry name" value="FGGY_C"/>
    <property type="match status" value="1"/>
</dbReference>
<dbReference type="GO" id="GO:0016301">
    <property type="term" value="F:kinase activity"/>
    <property type="evidence" value="ECO:0007669"/>
    <property type="project" value="UniProtKB-KW"/>
</dbReference>
<dbReference type="RefSeq" id="WP_007050458.1">
    <property type="nucleotide sequence ID" value="NZ_CABKNJ010000001.1"/>
</dbReference>
<keyword evidence="2" id="KW-0808">Transferase</keyword>
<dbReference type="SUPFAM" id="SSF53067">
    <property type="entry name" value="Actin-like ATPase domain"/>
    <property type="match status" value="2"/>
</dbReference>
<name>A0A3E3E213_9FIRM</name>
<evidence type="ECO:0000313" key="7">
    <source>
        <dbReference type="Proteomes" id="UP000261212"/>
    </source>
</evidence>
<reference evidence="6 7" key="1">
    <citation type="submission" date="2018-08" db="EMBL/GenBank/DDBJ databases">
        <title>A genome reference for cultivated species of the human gut microbiota.</title>
        <authorList>
            <person name="Zou Y."/>
            <person name="Xue W."/>
            <person name="Luo G."/>
        </authorList>
    </citation>
    <scope>NUCLEOTIDE SEQUENCE [LARGE SCALE GENOMIC DNA]</scope>
    <source>
        <strain evidence="6 7">AM25-6</strain>
    </source>
</reference>
<dbReference type="PANTHER" id="PTHR43095:SF5">
    <property type="entry name" value="XYLULOSE KINASE"/>
    <property type="match status" value="1"/>
</dbReference>
<dbReference type="EMBL" id="QUSM01000002">
    <property type="protein sequence ID" value="RGD74968.1"/>
    <property type="molecule type" value="Genomic_DNA"/>
</dbReference>
<dbReference type="PANTHER" id="PTHR43095">
    <property type="entry name" value="SUGAR KINASE"/>
    <property type="match status" value="1"/>
</dbReference>
<dbReference type="GeneID" id="98000753"/>
<proteinExistence type="inferred from homology"/>
<dbReference type="PIRSF" id="PIRSF000538">
    <property type="entry name" value="GlpK"/>
    <property type="match status" value="1"/>
</dbReference>
<evidence type="ECO:0000256" key="1">
    <source>
        <dbReference type="ARBA" id="ARBA00009156"/>
    </source>
</evidence>
<evidence type="ECO:0008006" key="8">
    <source>
        <dbReference type="Google" id="ProtNLM"/>
    </source>
</evidence>
<evidence type="ECO:0000313" key="6">
    <source>
        <dbReference type="EMBL" id="RGD74968.1"/>
    </source>
</evidence>
<organism evidence="6 7">
    <name type="scientific">Anaerofustis stercorihominis</name>
    <dbReference type="NCBI Taxonomy" id="214853"/>
    <lineage>
        <taxon>Bacteria</taxon>
        <taxon>Bacillati</taxon>
        <taxon>Bacillota</taxon>
        <taxon>Clostridia</taxon>
        <taxon>Eubacteriales</taxon>
        <taxon>Eubacteriaceae</taxon>
        <taxon>Anaerofustis</taxon>
    </lineage>
</organism>
<dbReference type="InterPro" id="IPR000577">
    <property type="entry name" value="Carb_kinase_FGGY"/>
</dbReference>
<dbReference type="InterPro" id="IPR050406">
    <property type="entry name" value="FGGY_Carb_Kinase"/>
</dbReference>
<protein>
    <recommendedName>
        <fullName evidence="8">Carbohydrate kinase</fullName>
    </recommendedName>
</protein>
<dbReference type="InterPro" id="IPR018485">
    <property type="entry name" value="FGGY_C"/>
</dbReference>
<comment type="similarity">
    <text evidence="1">Belongs to the FGGY kinase family.</text>
</comment>
<comment type="caution">
    <text evidence="6">The sequence shown here is derived from an EMBL/GenBank/DDBJ whole genome shotgun (WGS) entry which is preliminary data.</text>
</comment>
<dbReference type="Pfam" id="PF00370">
    <property type="entry name" value="FGGY_N"/>
    <property type="match status" value="1"/>
</dbReference>
<feature type="domain" description="Carbohydrate kinase FGGY C-terminal" evidence="5">
    <location>
        <begin position="308"/>
        <end position="453"/>
    </location>
</feature>
<dbReference type="CDD" id="cd07779">
    <property type="entry name" value="ASKHA_NBD_FGGY_YgcE-like"/>
    <property type="match status" value="1"/>
</dbReference>
<gene>
    <name evidence="6" type="ORF">DW687_01190</name>
</gene>
<dbReference type="Gene3D" id="3.30.420.40">
    <property type="match status" value="2"/>
</dbReference>
<dbReference type="InterPro" id="IPR043129">
    <property type="entry name" value="ATPase_NBD"/>
</dbReference>